<name>A0ABN7X5Z7_GIGMA</name>
<organism evidence="1 2">
    <name type="scientific">Gigaspora margarita</name>
    <dbReference type="NCBI Taxonomy" id="4874"/>
    <lineage>
        <taxon>Eukaryota</taxon>
        <taxon>Fungi</taxon>
        <taxon>Fungi incertae sedis</taxon>
        <taxon>Mucoromycota</taxon>
        <taxon>Glomeromycotina</taxon>
        <taxon>Glomeromycetes</taxon>
        <taxon>Diversisporales</taxon>
        <taxon>Gigasporaceae</taxon>
        <taxon>Gigaspora</taxon>
    </lineage>
</organism>
<keyword evidence="2" id="KW-1185">Reference proteome</keyword>
<protein>
    <submittedName>
        <fullName evidence="1">3198_t:CDS:1</fullName>
    </submittedName>
</protein>
<feature type="non-terminal residue" evidence="1">
    <location>
        <position position="1"/>
    </location>
</feature>
<accession>A0ABN7X5Z7</accession>
<evidence type="ECO:0000313" key="1">
    <source>
        <dbReference type="EMBL" id="CAG8848158.1"/>
    </source>
</evidence>
<proteinExistence type="predicted"/>
<gene>
    <name evidence="1" type="ORF">GMARGA_LOCUS39046</name>
</gene>
<comment type="caution">
    <text evidence="1">The sequence shown here is derived from an EMBL/GenBank/DDBJ whole genome shotgun (WGS) entry which is preliminary data.</text>
</comment>
<dbReference type="Proteomes" id="UP000789901">
    <property type="component" value="Unassembled WGS sequence"/>
</dbReference>
<feature type="non-terminal residue" evidence="1">
    <location>
        <position position="149"/>
    </location>
</feature>
<reference evidence="1 2" key="1">
    <citation type="submission" date="2021-06" db="EMBL/GenBank/DDBJ databases">
        <authorList>
            <person name="Kallberg Y."/>
            <person name="Tangrot J."/>
            <person name="Rosling A."/>
        </authorList>
    </citation>
    <scope>NUCLEOTIDE SEQUENCE [LARGE SCALE GENOMIC DNA]</scope>
    <source>
        <strain evidence="1 2">120-4 pot B 10/14</strain>
    </source>
</reference>
<sequence>WYRDSKIDNDQDFLIQHNPISLCMESPSNNYSVTNHTFNFEHIMQLQEVIDIAINSNSYDELIGLYQQFLTNKQLLDNQSENIPIANPIITARRGRPPGRAKSDVEIQDSITKKRHNTDKSDVEIQELNAKKCRYLSNTDTNIQLPDNR</sequence>
<evidence type="ECO:0000313" key="2">
    <source>
        <dbReference type="Proteomes" id="UP000789901"/>
    </source>
</evidence>
<dbReference type="EMBL" id="CAJVQB010090895">
    <property type="protein sequence ID" value="CAG8848158.1"/>
    <property type="molecule type" value="Genomic_DNA"/>
</dbReference>